<dbReference type="InterPro" id="IPR053157">
    <property type="entry name" value="Sterol_Uptake_Regulator"/>
</dbReference>
<reference evidence="2" key="1">
    <citation type="submission" date="2017-02" db="EMBL/GenBank/DDBJ databases">
        <authorList>
            <person name="Tafer H."/>
            <person name="Lopandic K."/>
        </authorList>
    </citation>
    <scope>NUCLEOTIDE SEQUENCE [LARGE SCALE GENOMIC DNA]</scope>
    <source>
        <strain evidence="2">CBS 366.77</strain>
    </source>
</reference>
<dbReference type="AlphaFoldDB" id="A0A3A2ZRP1"/>
<accession>A0A3A2ZRP1</accession>
<dbReference type="PANTHER" id="PTHR47784:SF5">
    <property type="entry name" value="STEROL UPTAKE CONTROL PROTEIN 2"/>
    <property type="match status" value="1"/>
</dbReference>
<dbReference type="STRING" id="2070753.A0A3A2ZRP1"/>
<dbReference type="EMBL" id="MVGC01000036">
    <property type="protein sequence ID" value="RJE25842.1"/>
    <property type="molecule type" value="Genomic_DNA"/>
</dbReference>
<evidence type="ECO:0000313" key="2">
    <source>
        <dbReference type="Proteomes" id="UP000266188"/>
    </source>
</evidence>
<gene>
    <name evidence="1" type="ORF">PHISCL_01818</name>
</gene>
<keyword evidence="2" id="KW-1185">Reference proteome</keyword>
<protein>
    <recommendedName>
        <fullName evidence="3">C6 transcription factor</fullName>
    </recommendedName>
</protein>
<evidence type="ECO:0008006" key="3">
    <source>
        <dbReference type="Google" id="ProtNLM"/>
    </source>
</evidence>
<dbReference type="OrthoDB" id="4937900at2759"/>
<evidence type="ECO:0000313" key="1">
    <source>
        <dbReference type="EMBL" id="RJE25842.1"/>
    </source>
</evidence>
<name>A0A3A2ZRP1_9EURO</name>
<comment type="caution">
    <text evidence="1">The sequence shown here is derived from an EMBL/GenBank/DDBJ whole genome shotgun (WGS) entry which is preliminary data.</text>
</comment>
<dbReference type="Proteomes" id="UP000266188">
    <property type="component" value="Unassembled WGS sequence"/>
</dbReference>
<proteinExistence type="predicted"/>
<dbReference type="PANTHER" id="PTHR47784">
    <property type="entry name" value="STEROL UPTAKE CONTROL PROTEIN 2"/>
    <property type="match status" value="1"/>
</dbReference>
<sequence>MHGILALSALHLAHIKPANRPTYISTAVAHQNQALALFRERLGDINPSNAKAMFAFSSIVVVYAFGFTQSSDSGDLTASVDDLCQVLVLARGVQEVINKASPSLRESSFKPILQVDDYTPYLPDSARSALEQLREANRVCGTQDATHDTVSYGQVIDNLSEELSAVHGGFNSISVAGRWAIRVKPNYMESLRERRPLALVILVYYCVLLHYLRQNWCLDEWGARTSKAIWDLLDDQWRPLALWAMVEIFGQGFPDK</sequence>
<dbReference type="GO" id="GO:0001228">
    <property type="term" value="F:DNA-binding transcription activator activity, RNA polymerase II-specific"/>
    <property type="evidence" value="ECO:0007669"/>
    <property type="project" value="TreeGrafter"/>
</dbReference>
<organism evidence="1 2">
    <name type="scientific">Aspergillus sclerotialis</name>
    <dbReference type="NCBI Taxonomy" id="2070753"/>
    <lineage>
        <taxon>Eukaryota</taxon>
        <taxon>Fungi</taxon>
        <taxon>Dikarya</taxon>
        <taxon>Ascomycota</taxon>
        <taxon>Pezizomycotina</taxon>
        <taxon>Eurotiomycetes</taxon>
        <taxon>Eurotiomycetidae</taxon>
        <taxon>Eurotiales</taxon>
        <taxon>Aspergillaceae</taxon>
        <taxon>Aspergillus</taxon>
        <taxon>Aspergillus subgen. Polypaecilum</taxon>
    </lineage>
</organism>